<protein>
    <submittedName>
        <fullName evidence="2">EAL domain-containing protein</fullName>
    </submittedName>
</protein>
<dbReference type="InterPro" id="IPR050706">
    <property type="entry name" value="Cyclic-di-GMP_PDE-like"/>
</dbReference>
<dbReference type="InterPro" id="IPR001633">
    <property type="entry name" value="EAL_dom"/>
</dbReference>
<keyword evidence="3" id="KW-1185">Reference proteome</keyword>
<name>A0A6F8PNQ2_9GAMM</name>
<dbReference type="SUPFAM" id="SSF141868">
    <property type="entry name" value="EAL domain-like"/>
    <property type="match status" value="1"/>
</dbReference>
<dbReference type="PROSITE" id="PS50883">
    <property type="entry name" value="EAL"/>
    <property type="match status" value="1"/>
</dbReference>
<feature type="domain" description="EAL" evidence="1">
    <location>
        <begin position="6"/>
        <end position="257"/>
    </location>
</feature>
<dbReference type="EMBL" id="AP021888">
    <property type="protein sequence ID" value="BBP43725.1"/>
    <property type="molecule type" value="Genomic_DNA"/>
</dbReference>
<dbReference type="SUPFAM" id="SSF103190">
    <property type="entry name" value="Sensory domain-like"/>
    <property type="match status" value="1"/>
</dbReference>
<accession>A0A6F8PNQ2</accession>
<dbReference type="SMART" id="SM00052">
    <property type="entry name" value="EAL"/>
    <property type="match status" value="1"/>
</dbReference>
<proteinExistence type="predicted"/>
<organism evidence="2 3">
    <name type="scientific">Thiosulfativibrio zosterae</name>
    <dbReference type="NCBI Taxonomy" id="2675053"/>
    <lineage>
        <taxon>Bacteria</taxon>
        <taxon>Pseudomonadati</taxon>
        <taxon>Pseudomonadota</taxon>
        <taxon>Gammaproteobacteria</taxon>
        <taxon>Thiotrichales</taxon>
        <taxon>Piscirickettsiaceae</taxon>
        <taxon>Thiosulfativibrio</taxon>
    </lineage>
</organism>
<dbReference type="KEGG" id="tzo:THMIRHAT_14710"/>
<dbReference type="PANTHER" id="PTHR33121:SF82">
    <property type="entry name" value="SIGNAL TRANSDUCTION PROTEIN CONTAINING A EAL DOMAIN"/>
    <property type="match status" value="1"/>
</dbReference>
<dbReference type="CDD" id="cd01948">
    <property type="entry name" value="EAL"/>
    <property type="match status" value="1"/>
</dbReference>
<dbReference type="GO" id="GO:0071111">
    <property type="term" value="F:cyclic-guanylate-specific phosphodiesterase activity"/>
    <property type="evidence" value="ECO:0007669"/>
    <property type="project" value="InterPro"/>
</dbReference>
<reference evidence="3" key="1">
    <citation type="submission" date="2019-11" db="EMBL/GenBank/DDBJ databases">
        <title>Isolation and characterization of two novel species in the genus Thiomicrorhabdus.</title>
        <authorList>
            <person name="Mochizuki J."/>
            <person name="Kojima H."/>
            <person name="Fukui M."/>
        </authorList>
    </citation>
    <scope>NUCLEOTIDE SEQUENCE [LARGE SCALE GENOMIC DNA]</scope>
    <source>
        <strain evidence="3">AkT22</strain>
    </source>
</reference>
<dbReference type="InterPro" id="IPR029151">
    <property type="entry name" value="Sensor-like_sf"/>
</dbReference>
<evidence type="ECO:0000259" key="1">
    <source>
        <dbReference type="PROSITE" id="PS50883"/>
    </source>
</evidence>
<gene>
    <name evidence="2" type="ORF">THMIRHAT_14710</name>
</gene>
<evidence type="ECO:0000313" key="2">
    <source>
        <dbReference type="EMBL" id="BBP43725.1"/>
    </source>
</evidence>
<dbReference type="Proteomes" id="UP000501466">
    <property type="component" value="Chromosome"/>
</dbReference>
<dbReference type="Gene3D" id="3.30.450.20">
    <property type="entry name" value="PAS domain"/>
    <property type="match status" value="1"/>
</dbReference>
<dbReference type="Pfam" id="PF00563">
    <property type="entry name" value="EAL"/>
    <property type="match status" value="1"/>
</dbReference>
<dbReference type="PANTHER" id="PTHR33121">
    <property type="entry name" value="CYCLIC DI-GMP PHOSPHODIESTERASE PDEF"/>
    <property type="match status" value="1"/>
</dbReference>
<evidence type="ECO:0000313" key="3">
    <source>
        <dbReference type="Proteomes" id="UP000501466"/>
    </source>
</evidence>
<dbReference type="InterPro" id="IPR035919">
    <property type="entry name" value="EAL_sf"/>
</dbReference>
<sequence>MQLFKKSPFQQEKKHTMQLKDKTLYSVFQPIYSFSNQSCIGAEVLVRGTHPVTGFQVPVAECLEIPEDFNASDYFYQLNAMHLNNWIDHKVPNAWLFINIEIASIKRLEDLCLESLVREMTIHGREIVVEVVESEIRDEILFKEIITQLRAIGCLIALDDFGAGHSNVDRIWKVEPDIVKLDRGVLVEATKSLRSQNTLRNLVRLIKQSGSVCLLEGIETQDQALLAMDVGVDLVQGFYFARPNALLEQVPKGEACIREVTEQYPAYLAEQKFVKNIQQKGYETLYENLDSCLTLQDLEEAMQERVSLSFVKRFFILNERGYQVSEENLKENLDSRIEFMGKGKGLCWKNRRYFVQAKTYPEQLYVSEPYRSLIDMQLCLTLSKSMTLEGQLYVLCFDVFYHDKSAATVQISI</sequence>
<dbReference type="RefSeq" id="WP_173291503.1">
    <property type="nucleotide sequence ID" value="NZ_AP021888.1"/>
</dbReference>
<dbReference type="Gene3D" id="3.20.20.450">
    <property type="entry name" value="EAL domain"/>
    <property type="match status" value="1"/>
</dbReference>
<dbReference type="AlphaFoldDB" id="A0A6F8PNQ2"/>